<sequence>MFKEKQILSKENDFDEAIVNKLRVIVRQYGVTVDYGGEITNHDDEYVKIQEKYFKKNTCEFLVR</sequence>
<dbReference type="RefSeq" id="WP_160645163.1">
    <property type="nucleotide sequence ID" value="NZ_SIJB01000013.1"/>
</dbReference>
<dbReference type="OrthoDB" id="2626601at2"/>
<protein>
    <submittedName>
        <fullName evidence="1">Uncharacterized protein</fullName>
    </submittedName>
</protein>
<comment type="caution">
    <text evidence="1">The sequence shown here is derived from an EMBL/GenBank/DDBJ whole genome shotgun (WGS) entry which is preliminary data.</text>
</comment>
<evidence type="ECO:0000313" key="2">
    <source>
        <dbReference type="Proteomes" id="UP000448943"/>
    </source>
</evidence>
<dbReference type="AlphaFoldDB" id="A0A6N9PZW8"/>
<organism evidence="1 2">
    <name type="scientific">Chengkuizengella marina</name>
    <dbReference type="NCBI Taxonomy" id="2507566"/>
    <lineage>
        <taxon>Bacteria</taxon>
        <taxon>Bacillati</taxon>
        <taxon>Bacillota</taxon>
        <taxon>Bacilli</taxon>
        <taxon>Bacillales</taxon>
        <taxon>Paenibacillaceae</taxon>
        <taxon>Chengkuizengella</taxon>
    </lineage>
</organism>
<gene>
    <name evidence="1" type="ORF">ERL59_05325</name>
</gene>
<dbReference type="Proteomes" id="UP000448943">
    <property type="component" value="Unassembled WGS sequence"/>
</dbReference>
<reference evidence="1 2" key="1">
    <citation type="submission" date="2019-01" db="EMBL/GenBank/DDBJ databases">
        <title>Chengkuizengella sp. nov., isolated from deep-sea sediment of East Pacific Ocean.</title>
        <authorList>
            <person name="Yang J."/>
            <person name="Lai Q."/>
            <person name="Shao Z."/>
        </authorList>
    </citation>
    <scope>NUCLEOTIDE SEQUENCE [LARGE SCALE GENOMIC DNA]</scope>
    <source>
        <strain evidence="1 2">YPA3-1-1</strain>
    </source>
</reference>
<dbReference type="EMBL" id="SIJB01000013">
    <property type="protein sequence ID" value="NBI28372.1"/>
    <property type="molecule type" value="Genomic_DNA"/>
</dbReference>
<accession>A0A6N9PZW8</accession>
<proteinExistence type="predicted"/>
<name>A0A6N9PZW8_9BACL</name>
<evidence type="ECO:0000313" key="1">
    <source>
        <dbReference type="EMBL" id="NBI28372.1"/>
    </source>
</evidence>
<keyword evidence="2" id="KW-1185">Reference proteome</keyword>